<evidence type="ECO:0000313" key="3">
    <source>
        <dbReference type="Proteomes" id="UP000315215"/>
    </source>
</evidence>
<feature type="transmembrane region" description="Helical" evidence="1">
    <location>
        <begin position="198"/>
        <end position="215"/>
    </location>
</feature>
<dbReference type="EMBL" id="CP041666">
    <property type="protein sequence ID" value="QDP39137.1"/>
    <property type="molecule type" value="Genomic_DNA"/>
</dbReference>
<accession>A0A516KCQ7</accession>
<keyword evidence="1" id="KW-0472">Membrane</keyword>
<reference evidence="2 3" key="1">
    <citation type="submission" date="2019-07" db="EMBL/GenBank/DDBJ databases">
        <authorList>
            <person name="Li J."/>
        </authorList>
    </citation>
    <scope>NUCLEOTIDE SEQUENCE [LARGE SCALE GENOMIC DNA]</scope>
    <source>
        <strain evidence="2 3">TKL69</strain>
    </source>
</reference>
<proteinExistence type="predicted"/>
<keyword evidence="1" id="KW-0812">Transmembrane</keyword>
<evidence type="ECO:0000256" key="1">
    <source>
        <dbReference type="SAM" id="Phobius"/>
    </source>
</evidence>
<gene>
    <name evidence="2" type="ORF">FN924_02280</name>
</gene>
<feature type="transmembrane region" description="Helical" evidence="1">
    <location>
        <begin position="422"/>
        <end position="444"/>
    </location>
</feature>
<feature type="transmembrane region" description="Helical" evidence="1">
    <location>
        <begin position="65"/>
        <end position="83"/>
    </location>
</feature>
<organism evidence="2 3">
    <name type="scientific">Radiobacillus deserti</name>
    <dbReference type="NCBI Taxonomy" id="2594883"/>
    <lineage>
        <taxon>Bacteria</taxon>
        <taxon>Bacillati</taxon>
        <taxon>Bacillota</taxon>
        <taxon>Bacilli</taxon>
        <taxon>Bacillales</taxon>
        <taxon>Bacillaceae</taxon>
        <taxon>Radiobacillus</taxon>
    </lineage>
</organism>
<feature type="transmembrane region" description="Helical" evidence="1">
    <location>
        <begin position="385"/>
        <end position="402"/>
    </location>
</feature>
<keyword evidence="1" id="KW-1133">Transmembrane helix</keyword>
<dbReference type="RefSeq" id="WP_143891887.1">
    <property type="nucleotide sequence ID" value="NZ_CP041666.1"/>
</dbReference>
<feature type="transmembrane region" description="Helical" evidence="1">
    <location>
        <begin position="291"/>
        <end position="308"/>
    </location>
</feature>
<dbReference type="OrthoDB" id="2958038at2"/>
<sequence>MIHAPTVSAYLDLKKNRWKKKKTIYKLALNVSLDVTISIYLSLFLIMGLFIIYDTLQQYQEQFLLVGQMVDAYGPNLMLVFLVRYVSGSFTRPGVLFSSAELQLSLLPYSLKQLWFCVVVEKWLKFTALCTVVALFVFVLTPVSGQTILYVVGLMWVTHVLMTLPQWVLYQQGWIPKVISIVAIIIIGLLSTILKFSLILIPVLLIALVGVQFVLQQWILIANWLKIAETNDFIIWNMWFVNRMSKMEIKPKRQYGILQSKRKKKEQAQPFPYETDDVYKKMWRIFFDEKMEYVIQTIGLVLALSIVLGVMRDWLMGVGIGLSIFIFGVMAKSLFLANFTEKLVISLPWDFRAWTSSFLTYVGAVGLILLLFIGNVLYWMLEVRLWLPVLLLFYGAVAVYFVSDQMKEAIRMLSKQNKMPNYVDGGLLTLLFLAFLGSTVYPWLSILGFVGLIPVIKRFTEKVV</sequence>
<dbReference type="KEGG" id="aqt:FN924_02280"/>
<keyword evidence="3" id="KW-1185">Reference proteome</keyword>
<dbReference type="Proteomes" id="UP000315215">
    <property type="component" value="Chromosome"/>
</dbReference>
<evidence type="ECO:0000313" key="2">
    <source>
        <dbReference type="EMBL" id="QDP39137.1"/>
    </source>
</evidence>
<dbReference type="AlphaFoldDB" id="A0A516KCQ7"/>
<feature type="transmembrane region" description="Helical" evidence="1">
    <location>
        <begin position="174"/>
        <end position="191"/>
    </location>
</feature>
<feature type="transmembrane region" description="Helical" evidence="1">
    <location>
        <begin position="358"/>
        <end position="379"/>
    </location>
</feature>
<feature type="transmembrane region" description="Helical" evidence="1">
    <location>
        <begin position="27"/>
        <end position="53"/>
    </location>
</feature>
<name>A0A516KCQ7_9BACI</name>
<protein>
    <submittedName>
        <fullName evidence="2">Uncharacterized protein</fullName>
    </submittedName>
</protein>
<feature type="transmembrane region" description="Helical" evidence="1">
    <location>
        <begin position="314"/>
        <end position="337"/>
    </location>
</feature>